<name>A0ABD0TKU1_LOXSC</name>
<dbReference type="PANTHER" id="PTHR32086:SF0">
    <property type="entry name" value="FANCONI ANEMIA GROUP D2 PROTEIN"/>
    <property type="match status" value="1"/>
</dbReference>
<comment type="subcellular location">
    <subcellularLocation>
        <location evidence="1">Nucleus</location>
    </subcellularLocation>
</comment>
<evidence type="ECO:0000313" key="7">
    <source>
        <dbReference type="EMBL" id="KAL0849863.1"/>
    </source>
</evidence>
<evidence type="ECO:0000256" key="4">
    <source>
        <dbReference type="ARBA" id="ARBA00023242"/>
    </source>
</evidence>
<feature type="compositionally biased region" description="Polar residues" evidence="6">
    <location>
        <begin position="8"/>
        <end position="17"/>
    </location>
</feature>
<accession>A0ABD0TKU1</accession>
<feature type="region of interest" description="Disordered" evidence="6">
    <location>
        <begin position="1"/>
        <end position="22"/>
    </location>
</feature>
<keyword evidence="4" id="KW-0539">Nucleus</keyword>
<evidence type="ECO:0000313" key="8">
    <source>
        <dbReference type="Proteomes" id="UP001549921"/>
    </source>
</evidence>
<evidence type="ECO:0000256" key="2">
    <source>
        <dbReference type="ARBA" id="ARBA00022499"/>
    </source>
</evidence>
<sequence>MSSKRTRSQVLSGSAGSPNKKFKTLQPNSYFHKTLQESGLVTNCPPDKSVINQEIIHIIRNLKKNLEKHLDYPRNVSEFFSNLEKECQDLNVFKFYLFPNIVRRAEDSPEDYHINDSIFKILLSVPILQNKLMDFIFKKAVDLAAESKCAPWIQMIMKCFSSLDNITNTDKMASHLIDLLDIATEKMVRLEIITAIPDIVGDQEHNNIASELSRILSEDQDLVPAILECLSYLCLSDEQFEQLQKKTLNILMTLTKCSYYPNFLKFLLMPGRMNDSAYFEAVQGIRNSLNWPTSLDKPQETATSQVLTAAAIRNSMLYSKVTTNAWVKVISSCKTSADHKPIDFIILLILYSISEEKQRQVENLIKKQIKLDILKEDLLEECFDKFVPILKDNLKNLINLTNSLLKTKADTVVETFAASLYTLMFSKMEDCCQTVVAELLQLGLDCQQAVLSILLILNTVASKDMSLLKPQSVQMLSLLDRMDNMSLNEIRAVMNLLCGLAYSYENSVIRDDIHMIIRKELGSSTPKIKIQGILAGLHAVKFLMSTNHEDDQTTEFPDDVSYSSVTFLAEGNLREAAQIIELISRSTRQFPDMIAFFYDELTNIIDSARPINKNFLSWLTDAVTNDLQQNFIVDTIEDERIGDIKLSMQYCINADSEMDETIAINIAGLTLQPKIAVNIGILSPLFQLVRTLHYKQHDGTLSTIDALLGCPVIMPKFDVDLIEDMDNATINNILDCLIHCENWFRELLNAFTTQDDDALKTKILQRLMQIEDLETLTAEVMLKSKIAYKPPNCIFNIGKYTGEPAEKKNLKISNTKTKNQKKTAQDDTVLPETARSQATQINANVKNKLNVINNLPLRQLSLNLLHLLNNDLGDENEHECNLTIKSLTFLLKCINGKLENVLVSKIKRNTFLTKPDENIYDPSKAEECAKSVSKVLPKMMDHLAIVTSYFDSHSNTQNESCFVYTSEILDNITCLEYIYNMFTTYLKWIGFRNHHNSLLKSSLRTLATVDGKSDLVTLKDLLLGTAKHFQKHEKYCMLLSTAMSLIDLIKTIQEYSDNRVILIILRDMAQNFLSMQWKTSDGIPEKGLVFNQSVDKLAQLYFTNNELLALKNLTVQLADEIKFLKSRNDTLASFKCVSKGNFPVLYRNLGTAVYESTKSRLNKGLTNSEHLGLWKDVAIILKNMSDIAKTLENRNNLSAFFKKSVPVLKLFLSQGIPILEIQLKNETEEVLEILKILQQSTRFLQSLCCHSRLKKDKVLMSKVPYIRQLLETLIYKVKAALAANKCSEAFWMGNLKNKDIHGEIIATQQSIESEESVEDCDDQLPDDDDSDDSDDEMINPDSKSMSDIV</sequence>
<protein>
    <recommendedName>
        <fullName evidence="9">Fanconi anemia group D2 protein</fullName>
    </recommendedName>
</protein>
<dbReference type="PANTHER" id="PTHR32086">
    <property type="entry name" value="FANCONI ANEMIA GROUP D2 PROTEIN"/>
    <property type="match status" value="1"/>
</dbReference>
<dbReference type="GO" id="GO:0005634">
    <property type="term" value="C:nucleus"/>
    <property type="evidence" value="ECO:0007669"/>
    <property type="project" value="UniProtKB-SubCell"/>
</dbReference>
<dbReference type="Pfam" id="PF14631">
    <property type="entry name" value="FancD2"/>
    <property type="match status" value="1"/>
</dbReference>
<organism evidence="7 8">
    <name type="scientific">Loxostege sticticalis</name>
    <name type="common">Beet webworm moth</name>
    <dbReference type="NCBI Taxonomy" id="481309"/>
    <lineage>
        <taxon>Eukaryota</taxon>
        <taxon>Metazoa</taxon>
        <taxon>Ecdysozoa</taxon>
        <taxon>Arthropoda</taxon>
        <taxon>Hexapoda</taxon>
        <taxon>Insecta</taxon>
        <taxon>Pterygota</taxon>
        <taxon>Neoptera</taxon>
        <taxon>Endopterygota</taxon>
        <taxon>Lepidoptera</taxon>
        <taxon>Glossata</taxon>
        <taxon>Ditrysia</taxon>
        <taxon>Pyraloidea</taxon>
        <taxon>Crambidae</taxon>
        <taxon>Pyraustinae</taxon>
        <taxon>Loxostege</taxon>
    </lineage>
</organism>
<gene>
    <name evidence="7" type="ORF">ABMA28_011799</name>
</gene>
<evidence type="ECO:0000256" key="5">
    <source>
        <dbReference type="ARBA" id="ARBA00093456"/>
    </source>
</evidence>
<dbReference type="Proteomes" id="UP001549921">
    <property type="component" value="Unassembled WGS sequence"/>
</dbReference>
<dbReference type="InterPro" id="IPR029448">
    <property type="entry name" value="FANCD2"/>
</dbReference>
<reference evidence="7 8" key="1">
    <citation type="submission" date="2024-06" db="EMBL/GenBank/DDBJ databases">
        <title>A chromosome-level genome assembly of beet webworm, Loxostege sticticalis.</title>
        <authorList>
            <person name="Zhang Y."/>
        </authorList>
    </citation>
    <scope>NUCLEOTIDE SEQUENCE [LARGE SCALE GENOMIC DNA]</scope>
    <source>
        <strain evidence="7">AQ028</strain>
        <tissue evidence="7">Male pupae</tissue>
    </source>
</reference>
<evidence type="ECO:0000256" key="3">
    <source>
        <dbReference type="ARBA" id="ARBA00022843"/>
    </source>
</evidence>
<keyword evidence="3" id="KW-0832">Ubl conjugation</keyword>
<comment type="similarity">
    <text evidence="5">Belongs to the Fanconi anemia protein FANCD2 family.</text>
</comment>
<evidence type="ECO:0008006" key="9">
    <source>
        <dbReference type="Google" id="ProtNLM"/>
    </source>
</evidence>
<feature type="region of interest" description="Disordered" evidence="6">
    <location>
        <begin position="1309"/>
        <end position="1349"/>
    </location>
</feature>
<evidence type="ECO:0000256" key="6">
    <source>
        <dbReference type="SAM" id="MobiDB-lite"/>
    </source>
</evidence>
<evidence type="ECO:0000256" key="1">
    <source>
        <dbReference type="ARBA" id="ARBA00004123"/>
    </source>
</evidence>
<feature type="compositionally biased region" description="Acidic residues" evidence="6">
    <location>
        <begin position="1312"/>
        <end position="1338"/>
    </location>
</feature>
<dbReference type="EMBL" id="JBEDNZ010000003">
    <property type="protein sequence ID" value="KAL0849863.1"/>
    <property type="molecule type" value="Genomic_DNA"/>
</dbReference>
<keyword evidence="2" id="KW-1017">Isopeptide bond</keyword>
<proteinExistence type="inferred from homology"/>
<comment type="caution">
    <text evidence="7">The sequence shown here is derived from an EMBL/GenBank/DDBJ whole genome shotgun (WGS) entry which is preliminary data.</text>
</comment>